<reference evidence="1 2" key="1">
    <citation type="submission" date="2018-06" db="EMBL/GenBank/DDBJ databases">
        <authorList>
            <consortium name="Pathogen Informatics"/>
            <person name="Doyle S."/>
        </authorList>
    </citation>
    <scope>NUCLEOTIDE SEQUENCE [LARGE SCALE GENOMIC DNA]</scope>
    <source>
        <strain evidence="2">NCTC 11391</strain>
    </source>
</reference>
<evidence type="ECO:0000313" key="2">
    <source>
        <dbReference type="Proteomes" id="UP000254082"/>
    </source>
</evidence>
<sequence>MLVAYPALFYYDPNEESANPYFVSFPDIELSATQGESPAHAIFMASDYLGITLADALEQGRSLAQPSDINSLSLEVNNPFKDDEDMTLNYDPDKSFISMVSVDLANYRGNQEPIKKTLTIPRWADRLGRQLGLNFSQTLTDAIANKKLGSNS</sequence>
<dbReference type="Proteomes" id="UP000254082">
    <property type="component" value="Unassembled WGS sequence"/>
</dbReference>
<dbReference type="OrthoDB" id="5419659at2"/>
<gene>
    <name evidence="1" type="ORF">NCTC11391_01581</name>
</gene>
<name>A0A380JEV9_STRDO</name>
<protein>
    <submittedName>
        <fullName evidence="1">Phage-like protein</fullName>
    </submittedName>
</protein>
<evidence type="ECO:0000313" key="1">
    <source>
        <dbReference type="EMBL" id="SUN36584.1"/>
    </source>
</evidence>
<dbReference type="Gene3D" id="3.30.160.250">
    <property type="match status" value="1"/>
</dbReference>
<dbReference type="InterPro" id="IPR035069">
    <property type="entry name" value="TTHA1013/TTHA0281-like"/>
</dbReference>
<proteinExistence type="predicted"/>
<dbReference type="SUPFAM" id="SSF143100">
    <property type="entry name" value="TTHA1013/TTHA0281-like"/>
    <property type="match status" value="1"/>
</dbReference>
<organism evidence="1 2">
    <name type="scientific">Streptococcus downei MFe28</name>
    <dbReference type="NCBI Taxonomy" id="764290"/>
    <lineage>
        <taxon>Bacteria</taxon>
        <taxon>Bacillati</taxon>
        <taxon>Bacillota</taxon>
        <taxon>Bacilli</taxon>
        <taxon>Lactobacillales</taxon>
        <taxon>Streptococcaceae</taxon>
        <taxon>Streptococcus</taxon>
    </lineage>
</organism>
<dbReference type="RefSeq" id="WP_002998207.1">
    <property type="nucleotide sequence ID" value="NZ_UHFA01000002.1"/>
</dbReference>
<keyword evidence="2" id="KW-1185">Reference proteome</keyword>
<dbReference type="AlphaFoldDB" id="A0A380JEV9"/>
<dbReference type="EMBL" id="UHFA01000002">
    <property type="protein sequence ID" value="SUN36584.1"/>
    <property type="molecule type" value="Genomic_DNA"/>
</dbReference>
<accession>A0A380JEV9</accession>